<dbReference type="InterPro" id="IPR025202">
    <property type="entry name" value="PLD-like_dom"/>
</dbReference>
<dbReference type="Gene3D" id="3.30.870.10">
    <property type="entry name" value="Endonuclease Chain A"/>
    <property type="match status" value="2"/>
</dbReference>
<dbReference type="CDD" id="cd09111">
    <property type="entry name" value="PLDc_ymdC_like_1"/>
    <property type="match status" value="1"/>
</dbReference>
<proteinExistence type="predicted"/>
<dbReference type="Pfam" id="PF13091">
    <property type="entry name" value="PLDc_2"/>
    <property type="match status" value="2"/>
</dbReference>
<evidence type="ECO:0000313" key="4">
    <source>
        <dbReference type="Proteomes" id="UP000214603"/>
    </source>
</evidence>
<protein>
    <recommendedName>
        <fullName evidence="2">PLD phosphodiesterase domain-containing protein</fullName>
    </recommendedName>
</protein>
<dbReference type="CDD" id="cd09113">
    <property type="entry name" value="PLDc_ymdC_like_2"/>
    <property type="match status" value="1"/>
</dbReference>
<dbReference type="PROSITE" id="PS51257">
    <property type="entry name" value="PROKAR_LIPOPROTEIN"/>
    <property type="match status" value="1"/>
</dbReference>
<dbReference type="AlphaFoldDB" id="A0A225M9H9"/>
<evidence type="ECO:0000313" key="3">
    <source>
        <dbReference type="EMBL" id="OWT55629.1"/>
    </source>
</evidence>
<feature type="domain" description="PLD phosphodiesterase" evidence="2">
    <location>
        <begin position="403"/>
        <end position="430"/>
    </location>
</feature>
<dbReference type="OrthoDB" id="9814092at2"/>
<dbReference type="PANTHER" id="PTHR21248">
    <property type="entry name" value="CARDIOLIPIN SYNTHASE"/>
    <property type="match status" value="1"/>
</dbReference>
<accession>A0A225M9H9</accession>
<evidence type="ECO:0000256" key="1">
    <source>
        <dbReference type="SAM" id="SignalP"/>
    </source>
</evidence>
<dbReference type="InterPro" id="IPR001736">
    <property type="entry name" value="PLipase_D/transphosphatidylase"/>
</dbReference>
<dbReference type="Proteomes" id="UP000214603">
    <property type="component" value="Unassembled WGS sequence"/>
</dbReference>
<gene>
    <name evidence="3" type="ORF">CEY11_20075</name>
</gene>
<keyword evidence="1" id="KW-0732">Signal</keyword>
<organism evidence="3 4">
    <name type="scientific">Candidimonas nitroreducens</name>
    <dbReference type="NCBI Taxonomy" id="683354"/>
    <lineage>
        <taxon>Bacteria</taxon>
        <taxon>Pseudomonadati</taxon>
        <taxon>Pseudomonadota</taxon>
        <taxon>Betaproteobacteria</taxon>
        <taxon>Burkholderiales</taxon>
        <taxon>Alcaligenaceae</taxon>
        <taxon>Candidimonas</taxon>
    </lineage>
</organism>
<dbReference type="PROSITE" id="PS50035">
    <property type="entry name" value="PLD"/>
    <property type="match status" value="2"/>
</dbReference>
<name>A0A225M9H9_9BURK</name>
<dbReference type="GO" id="GO:0032049">
    <property type="term" value="P:cardiolipin biosynthetic process"/>
    <property type="evidence" value="ECO:0007669"/>
    <property type="project" value="UniProtKB-ARBA"/>
</dbReference>
<feature type="chain" id="PRO_5012307756" description="PLD phosphodiesterase domain-containing protein" evidence="1">
    <location>
        <begin position="21"/>
        <end position="512"/>
    </location>
</feature>
<reference evidence="4" key="1">
    <citation type="submission" date="2017-06" db="EMBL/GenBank/DDBJ databases">
        <title>Herbaspirillum phytohormonus sp. nov., isolated from the root nodule of Robinia pseudoacacia in lead-zinc mine.</title>
        <authorList>
            <person name="Fan M."/>
            <person name="Lin Y."/>
        </authorList>
    </citation>
    <scope>NUCLEOTIDE SEQUENCE [LARGE SCALE GENOMIC DNA]</scope>
    <source>
        <strain evidence="4">SC-089</strain>
    </source>
</reference>
<dbReference type="SUPFAM" id="SSF56024">
    <property type="entry name" value="Phospholipase D/nuclease"/>
    <property type="match status" value="2"/>
</dbReference>
<dbReference type="PANTHER" id="PTHR21248:SF12">
    <property type="entry name" value="CARDIOLIPIN SYNTHASE C"/>
    <property type="match status" value="1"/>
</dbReference>
<sequence length="512" mass="56606">MFRPARCGACLLLVALLAGCAQLPSLQGRRQSTALQHTQDTVLGRAFTPLVRQHPGKSGVIALAAGPAAFATRLWLVRTAQRSLDVQSYIWHDDVAGTLLFDAVRRAAQRGVRVRLLLDDNEAGDLDGVLAALAAQPNIQVRLFNPFLHRHWRFLDYVTDFQRLNRRMHNKSFTADNQATIIGGRNIGDEYFGGGQDFLFVDLDVMAIGPVVKTVSHDFDRYWSSASAYPVGCILPPAGPGAIAALESHAAQARSEPVGQAYLKTLARLRLPEQLRDHRAPFEWAVTHMVSDDPAKGLGQAPPNELMAAKLERILGTPKHEMQLVSPYFVPTAAGARYFEDLARRGVKVTILTNSLEATDVAVVHAGYAKWRKPLLRAGVRLFEMKREFSTPQPRYRNLTGRSASSLHAKTISVDRSRIFIGSFNFDPRSATLNTEMGFVIDSADMARAIPEALGGSVLVRAYRVRLSPQGKLQWVEHKGKKIVVYDTEPGTSFWLRLGVDTLSALPIDWML</sequence>
<comment type="caution">
    <text evidence="3">The sequence shown here is derived from an EMBL/GenBank/DDBJ whole genome shotgun (WGS) entry which is preliminary data.</text>
</comment>
<feature type="domain" description="PLD phosphodiesterase" evidence="2">
    <location>
        <begin position="164"/>
        <end position="191"/>
    </location>
</feature>
<dbReference type="SMART" id="SM00155">
    <property type="entry name" value="PLDc"/>
    <property type="match status" value="2"/>
</dbReference>
<feature type="signal peptide" evidence="1">
    <location>
        <begin position="1"/>
        <end position="20"/>
    </location>
</feature>
<dbReference type="GO" id="GO:0030572">
    <property type="term" value="F:phosphatidyltransferase activity"/>
    <property type="evidence" value="ECO:0007669"/>
    <property type="project" value="UniProtKB-ARBA"/>
</dbReference>
<dbReference type="EMBL" id="NJIH01000012">
    <property type="protein sequence ID" value="OWT55629.1"/>
    <property type="molecule type" value="Genomic_DNA"/>
</dbReference>
<keyword evidence="4" id="KW-1185">Reference proteome</keyword>
<evidence type="ECO:0000259" key="2">
    <source>
        <dbReference type="PROSITE" id="PS50035"/>
    </source>
</evidence>